<name>A0ABD1E548_HYPHA</name>
<evidence type="ECO:0008006" key="3">
    <source>
        <dbReference type="Google" id="ProtNLM"/>
    </source>
</evidence>
<accession>A0ABD1E548</accession>
<gene>
    <name evidence="1" type="ORF">ABEB36_013622</name>
</gene>
<organism evidence="1 2">
    <name type="scientific">Hypothenemus hampei</name>
    <name type="common">Coffee berry borer</name>
    <dbReference type="NCBI Taxonomy" id="57062"/>
    <lineage>
        <taxon>Eukaryota</taxon>
        <taxon>Metazoa</taxon>
        <taxon>Ecdysozoa</taxon>
        <taxon>Arthropoda</taxon>
        <taxon>Hexapoda</taxon>
        <taxon>Insecta</taxon>
        <taxon>Pterygota</taxon>
        <taxon>Neoptera</taxon>
        <taxon>Endopterygota</taxon>
        <taxon>Coleoptera</taxon>
        <taxon>Polyphaga</taxon>
        <taxon>Cucujiformia</taxon>
        <taxon>Curculionidae</taxon>
        <taxon>Scolytinae</taxon>
        <taxon>Hypothenemus</taxon>
    </lineage>
</organism>
<protein>
    <recommendedName>
        <fullName evidence="3">DDE-1 domain-containing protein</fullName>
    </recommendedName>
</protein>
<proteinExistence type="predicted"/>
<evidence type="ECO:0000313" key="2">
    <source>
        <dbReference type="Proteomes" id="UP001566132"/>
    </source>
</evidence>
<dbReference type="AlphaFoldDB" id="A0ABD1E548"/>
<sequence length="88" mass="10283">MPGQIVTMFLQPNVTPLIQPMDQNTIQRTKLYFRNSLLINDMINLAIAWNRISNTTIAKCWKLILSDSVEDEEDNLTFSTLTFGYWRE</sequence>
<keyword evidence="2" id="KW-1185">Reference proteome</keyword>
<reference evidence="1 2" key="1">
    <citation type="submission" date="2024-05" db="EMBL/GenBank/DDBJ databases">
        <title>Genetic variation in Jamaican populations of the coffee berry borer (Hypothenemus hampei).</title>
        <authorList>
            <person name="Errbii M."/>
            <person name="Myrie A."/>
        </authorList>
    </citation>
    <scope>NUCLEOTIDE SEQUENCE [LARGE SCALE GENOMIC DNA]</scope>
    <source>
        <strain evidence="1">JA-Hopewell-2020-01-JO</strain>
        <tissue evidence="1">Whole body</tissue>
    </source>
</reference>
<dbReference type="Proteomes" id="UP001566132">
    <property type="component" value="Unassembled WGS sequence"/>
</dbReference>
<comment type="caution">
    <text evidence="1">The sequence shown here is derived from an EMBL/GenBank/DDBJ whole genome shotgun (WGS) entry which is preliminary data.</text>
</comment>
<evidence type="ECO:0000313" key="1">
    <source>
        <dbReference type="EMBL" id="KAL1489680.1"/>
    </source>
</evidence>
<dbReference type="EMBL" id="JBDJPC010000011">
    <property type="protein sequence ID" value="KAL1489680.1"/>
    <property type="molecule type" value="Genomic_DNA"/>
</dbReference>